<feature type="region of interest" description="Disordered" evidence="11">
    <location>
        <begin position="478"/>
        <end position="518"/>
    </location>
</feature>
<dbReference type="InterPro" id="IPR047151">
    <property type="entry name" value="RNZ2-like"/>
</dbReference>
<dbReference type="Gene3D" id="3.60.15.10">
    <property type="entry name" value="Ribonuclease Z/Hydroxyacylglutathione hydrolase-like"/>
    <property type="match status" value="1"/>
</dbReference>
<keyword evidence="7" id="KW-0479">Metal-binding</keyword>
<dbReference type="PANTHER" id="PTHR12553">
    <property type="entry name" value="ZINC PHOSPHODIESTERASE ELAC PROTEIN 2"/>
    <property type="match status" value="1"/>
</dbReference>
<dbReference type="EMBL" id="JALLPB020000059">
    <property type="protein sequence ID" value="KAL3822664.1"/>
    <property type="molecule type" value="Genomic_DNA"/>
</dbReference>
<evidence type="ECO:0000256" key="6">
    <source>
        <dbReference type="ARBA" id="ARBA00022722"/>
    </source>
</evidence>
<evidence type="ECO:0000256" key="11">
    <source>
        <dbReference type="SAM" id="MobiDB-lite"/>
    </source>
</evidence>
<evidence type="ECO:0000313" key="12">
    <source>
        <dbReference type="EMBL" id="KAL3822664.1"/>
    </source>
</evidence>
<keyword evidence="9" id="KW-0378">Hydrolase</keyword>
<feature type="compositionally biased region" description="Pro residues" evidence="11">
    <location>
        <begin position="242"/>
        <end position="251"/>
    </location>
</feature>
<evidence type="ECO:0000256" key="8">
    <source>
        <dbReference type="ARBA" id="ARBA00022759"/>
    </source>
</evidence>
<keyword evidence="5" id="KW-0819">tRNA processing</keyword>
<gene>
    <name evidence="12" type="ORF">ACHAXA_001817</name>
</gene>
<feature type="region of interest" description="Disordered" evidence="11">
    <location>
        <begin position="238"/>
        <end position="270"/>
    </location>
</feature>
<evidence type="ECO:0000256" key="5">
    <source>
        <dbReference type="ARBA" id="ARBA00022694"/>
    </source>
</evidence>
<evidence type="ECO:0000256" key="9">
    <source>
        <dbReference type="ARBA" id="ARBA00022801"/>
    </source>
</evidence>
<dbReference type="GO" id="GO:0046872">
    <property type="term" value="F:metal ion binding"/>
    <property type="evidence" value="ECO:0007669"/>
    <property type="project" value="UniProtKB-KW"/>
</dbReference>
<accession>A0ABD3SDQ7</accession>
<keyword evidence="10" id="KW-0862">Zinc</keyword>
<keyword evidence="6" id="KW-0540">Nuclease</keyword>
<comment type="catalytic activity">
    <reaction evidence="1">
        <text>Endonucleolytic cleavage of RNA, removing extra 3' nucleotides from tRNA precursor, generating 3' termini of tRNAs. A 3'-hydroxy group is left at the tRNA terminus and a 5'-phosphoryl group is left at the trailer molecule.</text>
        <dbReference type="EC" id="3.1.26.11"/>
    </reaction>
</comment>
<evidence type="ECO:0000256" key="10">
    <source>
        <dbReference type="ARBA" id="ARBA00022833"/>
    </source>
</evidence>
<reference evidence="12 13" key="1">
    <citation type="submission" date="2024-10" db="EMBL/GenBank/DDBJ databases">
        <title>Updated reference genomes for cyclostephanoid diatoms.</title>
        <authorList>
            <person name="Roberts W.R."/>
            <person name="Alverson A.J."/>
        </authorList>
    </citation>
    <scope>NUCLEOTIDE SEQUENCE [LARGE SCALE GENOMIC DNA]</scope>
    <source>
        <strain evidence="12 13">AJA228-03</strain>
    </source>
</reference>
<keyword evidence="13" id="KW-1185">Reference proteome</keyword>
<comment type="cofactor">
    <cofactor evidence="2">
        <name>Zn(2+)</name>
        <dbReference type="ChEBI" id="CHEBI:29105"/>
    </cofactor>
</comment>
<feature type="region of interest" description="Disordered" evidence="11">
    <location>
        <begin position="108"/>
        <end position="131"/>
    </location>
</feature>
<feature type="compositionally biased region" description="Acidic residues" evidence="11">
    <location>
        <begin position="112"/>
        <end position="124"/>
    </location>
</feature>
<comment type="caution">
    <text evidence="12">The sequence shown here is derived from an EMBL/GenBank/DDBJ whole genome shotgun (WGS) entry which is preliminary data.</text>
</comment>
<feature type="compositionally biased region" description="Low complexity" evidence="11">
    <location>
        <begin position="68"/>
        <end position="83"/>
    </location>
</feature>
<dbReference type="EC" id="3.1.26.11" evidence="4"/>
<dbReference type="Proteomes" id="UP001530377">
    <property type="component" value="Unassembled WGS sequence"/>
</dbReference>
<protein>
    <recommendedName>
        <fullName evidence="4">ribonuclease Z</fullName>
        <ecNumber evidence="4">3.1.26.11</ecNumber>
    </recommendedName>
</protein>
<sequence>MASLRSSSHRNHHHDRYEASIEILTDGSELTEPAIFLTIRRRRVRRRRIDDDDGRRDEGGGTVCNGEPSSTSSSSSSSSSPPRRGGGPRDDDDCYYYDDGRRLVARFYRRDDDDDDDEDDDEVEQGGGRGMIVSRYGLTGLPSLAGRLSSDQSFNILGGGGFRAVLLPSLVGCGSPSSSCRDDEGILHDDHDGLGGGGNGGGGIAMESMTTTRGACLAGLPSLFLGLVHAGYGVDTATPTACNPPPSPPPSSDYDDDGNHDENDDENVRDVGVVNNSSFSAGTLYGEVCIVGPIGTVDAIDGIVDVVFGDNVGHRRRPSVRACEVPPSNEGGVNCWWEVYRDSHLRVWGRSVTVSTGGRDEDSPSREGEWHSIVYVVMLLPNGNDNVDDDDYNDDAPYSFAIIPHGSLPLSQLRCAANDQRRQRGGGRHDPNPLWDALRDLPQEVVSCSRRQWHENSTAPLDFILHLNPVLAVVVDSNDDDNNDQVSDRRSGGDDLVTSRKRKRTETTTEATHSAGSSWGKTIPVYEIPIPSWATESALACHHLVTHPVCGVHPGGDEGILIRARQRLRFLNERLPFAFPLSSDRTDRKTRAPCNGRPQRMTSTGNRREGGGYDRIIDKFDSNGSSIALAYGLRSCTSVILNGWHARRNDINATRRLHFGFISRIESILDRCEGGSSSRSELDGDFDDELTNDDANSTNAIRSVECAFRGTSCRFDECLDGLSIANNVDDNEIDLDDSFSDRNIAQVRICADDVNLLIHESTFLDDLRGRSDAIRKRHSTTAEALNVACNMNAEACILTHFSQRYRHISIVDASSGQDSHPFSWGIAYDGMMTMRRPRAVGLAFAVFVGSRDGGGVRKDARLWWNVWGDAMSSVWSSN</sequence>
<dbReference type="GO" id="GO:0042781">
    <property type="term" value="F:3'-tRNA processing endoribonuclease activity"/>
    <property type="evidence" value="ECO:0007669"/>
    <property type="project" value="UniProtKB-EC"/>
</dbReference>
<evidence type="ECO:0000256" key="2">
    <source>
        <dbReference type="ARBA" id="ARBA00001947"/>
    </source>
</evidence>
<feature type="compositionally biased region" description="Basic and acidic residues" evidence="11">
    <location>
        <begin position="50"/>
        <end position="59"/>
    </location>
</feature>
<keyword evidence="8" id="KW-0255">Endonuclease</keyword>
<evidence type="ECO:0000256" key="1">
    <source>
        <dbReference type="ARBA" id="ARBA00000402"/>
    </source>
</evidence>
<dbReference type="PANTHER" id="PTHR12553:SF49">
    <property type="entry name" value="ZINC PHOSPHODIESTERASE ELAC PROTEIN 2"/>
    <property type="match status" value="1"/>
</dbReference>
<evidence type="ECO:0000313" key="13">
    <source>
        <dbReference type="Proteomes" id="UP001530377"/>
    </source>
</evidence>
<evidence type="ECO:0000256" key="4">
    <source>
        <dbReference type="ARBA" id="ARBA00012477"/>
    </source>
</evidence>
<organism evidence="12 13">
    <name type="scientific">Cyclostephanos tholiformis</name>
    <dbReference type="NCBI Taxonomy" id="382380"/>
    <lineage>
        <taxon>Eukaryota</taxon>
        <taxon>Sar</taxon>
        <taxon>Stramenopiles</taxon>
        <taxon>Ochrophyta</taxon>
        <taxon>Bacillariophyta</taxon>
        <taxon>Coscinodiscophyceae</taxon>
        <taxon>Thalassiosirophycidae</taxon>
        <taxon>Stephanodiscales</taxon>
        <taxon>Stephanodiscaceae</taxon>
        <taxon>Cyclostephanos</taxon>
    </lineage>
</organism>
<comment type="similarity">
    <text evidence="3">Belongs to the RNase Z family.</text>
</comment>
<dbReference type="SUPFAM" id="SSF56281">
    <property type="entry name" value="Metallo-hydrolase/oxidoreductase"/>
    <property type="match status" value="1"/>
</dbReference>
<proteinExistence type="inferred from homology"/>
<feature type="region of interest" description="Disordered" evidence="11">
    <location>
        <begin position="50"/>
        <end position="95"/>
    </location>
</feature>
<dbReference type="InterPro" id="IPR036866">
    <property type="entry name" value="RibonucZ/Hydroxyglut_hydro"/>
</dbReference>
<evidence type="ECO:0000256" key="7">
    <source>
        <dbReference type="ARBA" id="ARBA00022723"/>
    </source>
</evidence>
<feature type="compositionally biased region" description="Acidic residues" evidence="11">
    <location>
        <begin position="253"/>
        <end position="267"/>
    </location>
</feature>
<feature type="region of interest" description="Disordered" evidence="11">
    <location>
        <begin position="586"/>
        <end position="610"/>
    </location>
</feature>
<dbReference type="AlphaFoldDB" id="A0ABD3SDQ7"/>
<evidence type="ECO:0000256" key="3">
    <source>
        <dbReference type="ARBA" id="ARBA00007823"/>
    </source>
</evidence>
<name>A0ABD3SDQ7_9STRA</name>